<sequence length="54" mass="6627">MFNHYFSKQKKEVRAWENNKMKMPTWKIPVKIRPSRNILHTRIFEITVRLLEAA</sequence>
<evidence type="ECO:0000313" key="1">
    <source>
        <dbReference type="EMBL" id="XBS55905.1"/>
    </source>
</evidence>
<name>A0AAU7PUF1_9FIRM</name>
<protein>
    <submittedName>
        <fullName evidence="1">Uncharacterized protein</fullName>
    </submittedName>
</protein>
<reference evidence="1" key="1">
    <citation type="submission" date="2024-06" db="EMBL/GenBank/DDBJ databases">
        <title>Lacrimispora cavernae sp. nov., a novel anaerobe isolated from bat guano pile inside a cave.</title>
        <authorList>
            <person name="Miller S.L."/>
            <person name="Lu N."/>
            <person name="King J."/>
            <person name="Sankaranarayanan K."/>
            <person name="Lawson P.A."/>
        </authorList>
    </citation>
    <scope>NUCLEOTIDE SEQUENCE</scope>
    <source>
        <strain evidence="1">BS-2</strain>
    </source>
</reference>
<dbReference type="EMBL" id="CP157940">
    <property type="protein sequence ID" value="XBS55905.1"/>
    <property type="molecule type" value="Genomic_DNA"/>
</dbReference>
<accession>A0AAU7PUF1</accession>
<gene>
    <name evidence="1" type="ORF">ABFV83_09005</name>
</gene>
<dbReference type="AlphaFoldDB" id="A0AAU7PUF1"/>
<dbReference type="RefSeq" id="WP_349948549.1">
    <property type="nucleotide sequence ID" value="NZ_CP157940.1"/>
</dbReference>
<organism evidence="1">
    <name type="scientific">Lacrimispora sp. BS-2</name>
    <dbReference type="NCBI Taxonomy" id="3151850"/>
    <lineage>
        <taxon>Bacteria</taxon>
        <taxon>Bacillati</taxon>
        <taxon>Bacillota</taxon>
        <taxon>Clostridia</taxon>
        <taxon>Lachnospirales</taxon>
        <taxon>Lachnospiraceae</taxon>
        <taxon>Lacrimispora</taxon>
    </lineage>
</organism>
<proteinExistence type="predicted"/>